<dbReference type="InterPro" id="IPR043738">
    <property type="entry name" value="DUF5683"/>
</dbReference>
<protein>
    <recommendedName>
        <fullName evidence="2">DUF5683 domain-containing protein</fullName>
    </recommendedName>
</protein>
<dbReference type="Pfam" id="PF18935">
    <property type="entry name" value="DUF5683"/>
    <property type="match status" value="1"/>
</dbReference>
<evidence type="ECO:0000313" key="4">
    <source>
        <dbReference type="Proteomes" id="UP000281985"/>
    </source>
</evidence>
<feature type="domain" description="DUF5683" evidence="2">
    <location>
        <begin position="53"/>
        <end position="206"/>
    </location>
</feature>
<sequence length="208" mass="23499">MQNKKHILVAVFIFLIAFLSSGTQDAQAQVEEPEDTIIETKTVVKPIGNDYDPLRPAKAAFYGAVLPGLGQAYNKDYWKLPIVYGAMGTGVYFAVENNNEFQRYRTAFKERLAGRVDEFTIIDPETGELREVFTDDALIDAQDFFRRRKELSILITAGLYVLQIIEANVDAHLSQYDVSDDITFAPDMQPDDLGMAMSYGFKLTYQLD</sequence>
<evidence type="ECO:0000256" key="1">
    <source>
        <dbReference type="SAM" id="SignalP"/>
    </source>
</evidence>
<feature type="chain" id="PRO_5018103229" description="DUF5683 domain-containing protein" evidence="1">
    <location>
        <begin position="29"/>
        <end position="208"/>
    </location>
</feature>
<keyword evidence="4" id="KW-1185">Reference proteome</keyword>
<comment type="caution">
    <text evidence="3">The sequence shown here is derived from an EMBL/GenBank/DDBJ whole genome shotgun (WGS) entry which is preliminary data.</text>
</comment>
<evidence type="ECO:0000259" key="2">
    <source>
        <dbReference type="Pfam" id="PF18935"/>
    </source>
</evidence>
<proteinExistence type="predicted"/>
<evidence type="ECO:0000313" key="3">
    <source>
        <dbReference type="EMBL" id="RMB63981.1"/>
    </source>
</evidence>
<dbReference type="OrthoDB" id="9813910at2"/>
<dbReference type="Proteomes" id="UP000281985">
    <property type="component" value="Unassembled WGS sequence"/>
</dbReference>
<organism evidence="3 4">
    <name type="scientific">Dokdonia sinensis</name>
    <dbReference type="NCBI Taxonomy" id="2479847"/>
    <lineage>
        <taxon>Bacteria</taxon>
        <taxon>Pseudomonadati</taxon>
        <taxon>Bacteroidota</taxon>
        <taxon>Flavobacteriia</taxon>
        <taxon>Flavobacteriales</taxon>
        <taxon>Flavobacteriaceae</taxon>
        <taxon>Dokdonia</taxon>
    </lineage>
</organism>
<dbReference type="RefSeq" id="WP_121915777.1">
    <property type="nucleotide sequence ID" value="NZ_REFV01000001.1"/>
</dbReference>
<keyword evidence="1" id="KW-0732">Signal</keyword>
<name>A0A3M0GFW7_9FLAO</name>
<gene>
    <name evidence="3" type="ORF">EAX61_00955</name>
</gene>
<dbReference type="EMBL" id="REFV01000001">
    <property type="protein sequence ID" value="RMB63981.1"/>
    <property type="molecule type" value="Genomic_DNA"/>
</dbReference>
<dbReference type="AlphaFoldDB" id="A0A3M0GFW7"/>
<reference evidence="3 4" key="1">
    <citation type="submission" date="2018-10" db="EMBL/GenBank/DDBJ databases">
        <title>Dokdonia luteus sp. nov., isolated from sea water.</title>
        <authorList>
            <person name="Zhou L.Y."/>
            <person name="Du Z.J."/>
        </authorList>
    </citation>
    <scope>NUCLEOTIDE SEQUENCE [LARGE SCALE GENOMIC DNA]</scope>
    <source>
        <strain evidence="3 4">SH27</strain>
    </source>
</reference>
<feature type="signal peptide" evidence="1">
    <location>
        <begin position="1"/>
        <end position="28"/>
    </location>
</feature>
<accession>A0A3M0GFW7</accession>